<evidence type="ECO:0000313" key="1">
    <source>
        <dbReference type="EMBL" id="TCP30216.1"/>
    </source>
</evidence>
<proteinExistence type="predicted"/>
<protein>
    <submittedName>
        <fullName evidence="1">Uncharacterized protein</fullName>
    </submittedName>
</protein>
<reference evidence="1 2" key="1">
    <citation type="submission" date="2019-03" db="EMBL/GenBank/DDBJ databases">
        <title>Genomic Encyclopedia of Type Strains, Phase IV (KMG-IV): sequencing the most valuable type-strain genomes for metagenomic binning, comparative biology and taxonomic classification.</title>
        <authorList>
            <person name="Goeker M."/>
        </authorList>
    </citation>
    <scope>NUCLEOTIDE SEQUENCE [LARGE SCALE GENOMIC DNA]</scope>
    <source>
        <strain evidence="1 2">DSM 19377</strain>
    </source>
</reference>
<dbReference type="AlphaFoldDB" id="A0A4V2SN81"/>
<comment type="caution">
    <text evidence="1">The sequence shown here is derived from an EMBL/GenBank/DDBJ whole genome shotgun (WGS) entry which is preliminary data.</text>
</comment>
<evidence type="ECO:0000313" key="2">
    <source>
        <dbReference type="Proteomes" id="UP000295416"/>
    </source>
</evidence>
<accession>A0A4V2SN81</accession>
<name>A0A4V2SN81_9BACL</name>
<keyword evidence="2" id="KW-1185">Reference proteome</keyword>
<gene>
    <name evidence="1" type="ORF">EV207_10639</name>
</gene>
<dbReference type="Proteomes" id="UP000295416">
    <property type="component" value="Unassembled WGS sequence"/>
</dbReference>
<sequence>MNIMLKVDKLTDILGAYITLDAVLHKLDQETVDKILTEIMEENLIEVSGNE</sequence>
<dbReference type="EMBL" id="SLXK01000006">
    <property type="protein sequence ID" value="TCP30216.1"/>
    <property type="molecule type" value="Genomic_DNA"/>
</dbReference>
<organism evidence="1 2">
    <name type="scientific">Scopulibacillus darangshiensis</name>
    <dbReference type="NCBI Taxonomy" id="442528"/>
    <lineage>
        <taxon>Bacteria</taxon>
        <taxon>Bacillati</taxon>
        <taxon>Bacillota</taxon>
        <taxon>Bacilli</taxon>
        <taxon>Bacillales</taxon>
        <taxon>Sporolactobacillaceae</taxon>
        <taxon>Scopulibacillus</taxon>
    </lineage>
</organism>